<sequence length="116" mass="12822">MESHSLTLDEACAFLKISRPTATNWIRTGRLQATRKDPTKPKSPYLTTRQACIAALQSPLHTVQVSAGDDITEELKCHYSAEVKHGTPVSHCRTAKDLSNLLGQRTKGRPQSFMTS</sequence>
<accession>A0A5H7DNX0</accession>
<feature type="region of interest" description="Disordered" evidence="1">
    <location>
        <begin position="88"/>
        <end position="116"/>
    </location>
</feature>
<keyword evidence="3" id="KW-0238">DNA-binding</keyword>
<dbReference type="AlphaFoldDB" id="A0A5H7DNX0"/>
<dbReference type="InterPro" id="IPR041657">
    <property type="entry name" value="HTH_17"/>
</dbReference>
<evidence type="ECO:0000256" key="1">
    <source>
        <dbReference type="SAM" id="MobiDB-lite"/>
    </source>
</evidence>
<dbReference type="EMBL" id="AAKRFC010000014">
    <property type="protein sequence ID" value="ECU8397657.1"/>
    <property type="molecule type" value="Genomic_DNA"/>
</dbReference>
<name>A0A5H7DNX0_SALET</name>
<dbReference type="GO" id="GO:0003677">
    <property type="term" value="F:DNA binding"/>
    <property type="evidence" value="ECO:0007669"/>
    <property type="project" value="UniProtKB-KW"/>
</dbReference>
<gene>
    <name evidence="3" type="ORF">BZZ78_21130</name>
</gene>
<evidence type="ECO:0000313" key="3">
    <source>
        <dbReference type="EMBL" id="ECU8397657.1"/>
    </source>
</evidence>
<feature type="domain" description="Helix-turn-helix" evidence="2">
    <location>
        <begin position="6"/>
        <end position="35"/>
    </location>
</feature>
<reference evidence="3" key="1">
    <citation type="submission" date="2018-07" db="EMBL/GenBank/DDBJ databases">
        <authorList>
            <consortium name="PulseNet: The National Subtyping Network for Foodborne Disease Surveillance"/>
            <person name="Tarr C.L."/>
            <person name="Trees E."/>
            <person name="Katz L.S."/>
            <person name="Carleton-Romer H.A."/>
            <person name="Stroika S."/>
            <person name="Kucerova Z."/>
            <person name="Roache K.F."/>
            <person name="Sabol A.L."/>
            <person name="Besser J."/>
            <person name="Gerner-Smidt P."/>
        </authorList>
    </citation>
    <scope>NUCLEOTIDE SEQUENCE</scope>
    <source>
        <strain evidence="3">PNUSAS007980</strain>
    </source>
</reference>
<proteinExistence type="predicted"/>
<protein>
    <submittedName>
        <fullName evidence="3">DNA-binding protein</fullName>
    </submittedName>
</protein>
<dbReference type="Pfam" id="PF12728">
    <property type="entry name" value="HTH_17"/>
    <property type="match status" value="1"/>
</dbReference>
<evidence type="ECO:0000259" key="2">
    <source>
        <dbReference type="Pfam" id="PF12728"/>
    </source>
</evidence>
<comment type="caution">
    <text evidence="3">The sequence shown here is derived from an EMBL/GenBank/DDBJ whole genome shotgun (WGS) entry which is preliminary data.</text>
</comment>
<organism evidence="3">
    <name type="scientific">Salmonella enterica subsp. enterica serovar Panama</name>
    <dbReference type="NCBI Taxonomy" id="29472"/>
    <lineage>
        <taxon>Bacteria</taxon>
        <taxon>Pseudomonadati</taxon>
        <taxon>Pseudomonadota</taxon>
        <taxon>Gammaproteobacteria</taxon>
        <taxon>Enterobacterales</taxon>
        <taxon>Enterobacteriaceae</taxon>
        <taxon>Salmonella</taxon>
    </lineage>
</organism>